<keyword evidence="1" id="KW-1133">Transmembrane helix</keyword>
<evidence type="ECO:0000313" key="2">
    <source>
        <dbReference type="EMBL" id="CCW36509.1"/>
    </source>
</evidence>
<keyword evidence="1" id="KW-0472">Membrane</keyword>
<evidence type="ECO:0000313" key="3">
    <source>
        <dbReference type="Proteomes" id="UP000014227"/>
    </source>
</evidence>
<sequence length="186" mass="19347">MRSIKWFVGAAIGALLLAPGFAKANGIQYLFVSGSFQPTSTGFASPSSELVKLTDLSANPISPGAGPNYTLTVSGSGPHGIQGDLKDSANNLMFHFSNGTMSIFQTFQNIATFAVSGIKYSSIDPSIQSYIPQNSSGTFTGTTTSWNGTMGAFSGQFSASTPELGSSVAMATMLVGAGFLGFRKRR</sequence>
<proteinExistence type="predicted"/>
<evidence type="ECO:0000256" key="1">
    <source>
        <dbReference type="SAM" id="Phobius"/>
    </source>
</evidence>
<name>S0EXT8_CHTCT</name>
<accession>S0EXT8</accession>
<protein>
    <submittedName>
        <fullName evidence="2">Uncharacterized protein</fullName>
    </submittedName>
</protein>
<dbReference type="InParanoid" id="S0EXT8"/>
<keyword evidence="1" id="KW-0812">Transmembrane</keyword>
<gene>
    <name evidence="2" type="ORF">CCALI_02720</name>
</gene>
<dbReference type="KEGG" id="ccz:CCALI_02720"/>
<dbReference type="EMBL" id="HF951689">
    <property type="protein sequence ID" value="CCW36509.1"/>
    <property type="molecule type" value="Genomic_DNA"/>
</dbReference>
<keyword evidence="3" id="KW-1185">Reference proteome</keyword>
<dbReference type="RefSeq" id="WP_016484017.1">
    <property type="nucleotide sequence ID" value="NC_021487.1"/>
</dbReference>
<dbReference type="HOGENOM" id="CLU_1452040_0_0_0"/>
<dbReference type="Proteomes" id="UP000014227">
    <property type="component" value="Chromosome I"/>
</dbReference>
<reference evidence="3" key="1">
    <citation type="submission" date="2013-03" db="EMBL/GenBank/DDBJ databases">
        <title>Genome sequence of Chthonomonas calidirosea, the first sequenced genome from the Armatimonadetes phylum (formally candidate division OP10).</title>
        <authorList>
            <person name="Lee K.C.Y."/>
            <person name="Morgan X.C."/>
            <person name="Dunfield P.F."/>
            <person name="Tamas I."/>
            <person name="Houghton K.M."/>
            <person name="Vyssotski M."/>
            <person name="Ryan J.L.J."/>
            <person name="Lagutin K."/>
            <person name="McDonald I.R."/>
            <person name="Stott M.B."/>
        </authorList>
    </citation>
    <scope>NUCLEOTIDE SEQUENCE [LARGE SCALE GENOMIC DNA]</scope>
    <source>
        <strain evidence="3">DSM 23976 / ICMP 18418 / T49</strain>
    </source>
</reference>
<dbReference type="STRING" id="454171.CP488_01370"/>
<dbReference type="PATRIC" id="fig|1303518.3.peg.2822"/>
<feature type="transmembrane region" description="Helical" evidence="1">
    <location>
        <begin position="164"/>
        <end position="182"/>
    </location>
</feature>
<dbReference type="AlphaFoldDB" id="S0EXT8"/>
<organism evidence="2 3">
    <name type="scientific">Chthonomonas calidirosea (strain DSM 23976 / ICMP 18418 / T49)</name>
    <dbReference type="NCBI Taxonomy" id="1303518"/>
    <lineage>
        <taxon>Bacteria</taxon>
        <taxon>Bacillati</taxon>
        <taxon>Armatimonadota</taxon>
        <taxon>Chthonomonadia</taxon>
        <taxon>Chthonomonadales</taxon>
        <taxon>Chthonomonadaceae</taxon>
        <taxon>Chthonomonas</taxon>
    </lineage>
</organism>